<dbReference type="PATRIC" id="fig|1202724.3.peg.3569"/>
<keyword evidence="2" id="KW-1185">Reference proteome</keyword>
<dbReference type="AlphaFoldDB" id="A0A0M8MKT2"/>
<proteinExistence type="predicted"/>
<accession>A0A0M8MKT2</accession>
<sequence>MKIALIIIICFVNNAFSQIIDSPETILKIKGGAEKYLTDKNELNNGEKFFIKEIIDKAEIGYKSKGIYRLYLNRSPSFTYIILKEGEKFQVLDLWALTDSLKTISEFLSSGFDNEAVVRYMEEILKIYRYNRYDEKIRF</sequence>
<name>A0A0M8MKT2_9FLAO</name>
<dbReference type="Proteomes" id="UP000037755">
    <property type="component" value="Unassembled WGS sequence"/>
</dbReference>
<dbReference type="RefSeq" id="WP_054409287.1">
    <property type="nucleotide sequence ID" value="NZ_FOYA01000002.1"/>
</dbReference>
<reference evidence="1 2" key="1">
    <citation type="submission" date="2015-08" db="EMBL/GenBank/DDBJ databases">
        <title>Whole genome sequence of Flavobacterium akiainvivens IK-1T, from decaying Wikstroemia oahuensis, an endemic Hawaiian shrub.</title>
        <authorList>
            <person name="Wan X."/>
            <person name="Hou S."/>
            <person name="Saito J."/>
            <person name="Donachie S."/>
        </authorList>
    </citation>
    <scope>NUCLEOTIDE SEQUENCE [LARGE SCALE GENOMIC DNA]</scope>
    <source>
        <strain evidence="1 2">IK-1</strain>
    </source>
</reference>
<dbReference type="STRING" id="1202724.AM493_17165"/>
<gene>
    <name evidence="1" type="ORF">AM493_17165</name>
</gene>
<protein>
    <submittedName>
        <fullName evidence="1">Uncharacterized protein</fullName>
    </submittedName>
</protein>
<dbReference type="EMBL" id="LIYD01000005">
    <property type="protein sequence ID" value="KOS07578.1"/>
    <property type="molecule type" value="Genomic_DNA"/>
</dbReference>
<comment type="caution">
    <text evidence="1">The sequence shown here is derived from an EMBL/GenBank/DDBJ whole genome shotgun (WGS) entry which is preliminary data.</text>
</comment>
<evidence type="ECO:0000313" key="2">
    <source>
        <dbReference type="Proteomes" id="UP000037755"/>
    </source>
</evidence>
<organism evidence="1 2">
    <name type="scientific">Flavobacterium akiainvivens</name>
    <dbReference type="NCBI Taxonomy" id="1202724"/>
    <lineage>
        <taxon>Bacteria</taxon>
        <taxon>Pseudomonadati</taxon>
        <taxon>Bacteroidota</taxon>
        <taxon>Flavobacteriia</taxon>
        <taxon>Flavobacteriales</taxon>
        <taxon>Flavobacteriaceae</taxon>
        <taxon>Flavobacterium</taxon>
    </lineage>
</organism>
<evidence type="ECO:0000313" key="1">
    <source>
        <dbReference type="EMBL" id="KOS07578.1"/>
    </source>
</evidence>